<dbReference type="RefSeq" id="WP_267565830.1">
    <property type="nucleotide sequence ID" value="NZ_JAPNTZ010000009.1"/>
</dbReference>
<dbReference type="InterPro" id="IPR041581">
    <property type="entry name" value="Glyoxalase_6"/>
</dbReference>
<dbReference type="InterPro" id="IPR037523">
    <property type="entry name" value="VOC_core"/>
</dbReference>
<dbReference type="Proteomes" id="UP001151002">
    <property type="component" value="Unassembled WGS sequence"/>
</dbReference>
<comment type="caution">
    <text evidence="2">The sequence shown here is derived from an EMBL/GenBank/DDBJ whole genome shotgun (WGS) entry which is preliminary data.</text>
</comment>
<evidence type="ECO:0000313" key="2">
    <source>
        <dbReference type="EMBL" id="MCY1141447.1"/>
    </source>
</evidence>
<gene>
    <name evidence="2" type="ORF">OWR29_25910</name>
</gene>
<dbReference type="Pfam" id="PF18029">
    <property type="entry name" value="Glyoxalase_6"/>
    <property type="match status" value="1"/>
</dbReference>
<keyword evidence="3" id="KW-1185">Reference proteome</keyword>
<proteinExistence type="predicted"/>
<evidence type="ECO:0000313" key="3">
    <source>
        <dbReference type="Proteomes" id="UP001151002"/>
    </source>
</evidence>
<dbReference type="SUPFAM" id="SSF54593">
    <property type="entry name" value="Glyoxalase/Bleomycin resistance protein/Dihydroxybiphenyl dioxygenase"/>
    <property type="match status" value="1"/>
</dbReference>
<dbReference type="PANTHER" id="PTHR35908">
    <property type="entry name" value="HYPOTHETICAL FUSION PROTEIN"/>
    <property type="match status" value="1"/>
</dbReference>
<dbReference type="CDD" id="cd06587">
    <property type="entry name" value="VOC"/>
    <property type="match status" value="1"/>
</dbReference>
<reference evidence="2" key="1">
    <citation type="submission" date="2022-11" db="EMBL/GenBank/DDBJ databases">
        <authorList>
            <person name="Somphong A."/>
            <person name="Phongsopitanun W."/>
        </authorList>
    </citation>
    <scope>NUCLEOTIDE SEQUENCE</scope>
    <source>
        <strain evidence="2">Pm04-4</strain>
    </source>
</reference>
<evidence type="ECO:0000259" key="1">
    <source>
        <dbReference type="PROSITE" id="PS51819"/>
    </source>
</evidence>
<dbReference type="EMBL" id="JAPNTZ010000009">
    <property type="protein sequence ID" value="MCY1141447.1"/>
    <property type="molecule type" value="Genomic_DNA"/>
</dbReference>
<accession>A0ABT4B5Y5</accession>
<sequence length="116" mass="12395">MSLKPHAVTFDTADPEALATFWAAALGLEANSSEFPGFATIGTPGTFPFYVFQKLDDLGGGPNRFHIDFAAGDRLDEETERLVGLGATVIAEVAENGIRFNTLADPDGNKFDVSNE</sequence>
<feature type="domain" description="VOC" evidence="1">
    <location>
        <begin position="4"/>
        <end position="116"/>
    </location>
</feature>
<name>A0ABT4B5Y5_9ACTN</name>
<organism evidence="2 3">
    <name type="scientific">Paractinoplanes pyxinae</name>
    <dbReference type="NCBI Taxonomy" id="2997416"/>
    <lineage>
        <taxon>Bacteria</taxon>
        <taxon>Bacillati</taxon>
        <taxon>Actinomycetota</taxon>
        <taxon>Actinomycetes</taxon>
        <taxon>Micromonosporales</taxon>
        <taxon>Micromonosporaceae</taxon>
        <taxon>Paractinoplanes</taxon>
    </lineage>
</organism>
<protein>
    <submittedName>
        <fullName evidence="2">VOC family protein</fullName>
    </submittedName>
</protein>
<dbReference type="PROSITE" id="PS51819">
    <property type="entry name" value="VOC"/>
    <property type="match status" value="1"/>
</dbReference>
<dbReference type="Gene3D" id="3.10.180.10">
    <property type="entry name" value="2,3-Dihydroxybiphenyl 1,2-Dioxygenase, domain 1"/>
    <property type="match status" value="1"/>
</dbReference>
<dbReference type="PANTHER" id="PTHR35908:SF1">
    <property type="entry name" value="CONSERVED PROTEIN"/>
    <property type="match status" value="1"/>
</dbReference>
<dbReference type="InterPro" id="IPR029068">
    <property type="entry name" value="Glyas_Bleomycin-R_OHBP_Dase"/>
</dbReference>